<dbReference type="PANTHER" id="PTHR35908:SF1">
    <property type="entry name" value="CONSERVED PROTEIN"/>
    <property type="match status" value="1"/>
</dbReference>
<dbReference type="Gene3D" id="3.10.180.10">
    <property type="entry name" value="2,3-Dihydroxybiphenyl 1,2-Dioxygenase, domain 1"/>
    <property type="match status" value="1"/>
</dbReference>
<dbReference type="CDD" id="cd06587">
    <property type="entry name" value="VOC"/>
    <property type="match status" value="1"/>
</dbReference>
<name>A0A1C5IRQ8_9ACTN</name>
<evidence type="ECO:0000313" key="3">
    <source>
        <dbReference type="Proteomes" id="UP000198217"/>
    </source>
</evidence>
<keyword evidence="3" id="KW-1185">Reference proteome</keyword>
<evidence type="ECO:0000259" key="1">
    <source>
        <dbReference type="PROSITE" id="PS51819"/>
    </source>
</evidence>
<dbReference type="AlphaFoldDB" id="A0A1C5IRQ8"/>
<dbReference type="EMBL" id="LT607750">
    <property type="protein sequence ID" value="SCG61004.1"/>
    <property type="molecule type" value="Genomic_DNA"/>
</dbReference>
<dbReference type="InterPro" id="IPR037523">
    <property type="entry name" value="VOC_core"/>
</dbReference>
<protein>
    <recommendedName>
        <fullName evidence="1">VOC domain-containing protein</fullName>
    </recommendedName>
</protein>
<reference evidence="2 3" key="1">
    <citation type="submission" date="2016-06" db="EMBL/GenBank/DDBJ databases">
        <authorList>
            <person name="Kjaerup R.B."/>
            <person name="Dalgaard T.S."/>
            <person name="Juul-Madsen H.R."/>
        </authorList>
    </citation>
    <scope>NUCLEOTIDE SEQUENCE [LARGE SCALE GENOMIC DNA]</scope>
    <source>
        <strain evidence="2 3">DSM 43904</strain>
    </source>
</reference>
<dbReference type="Proteomes" id="UP000198217">
    <property type="component" value="Chromosome I"/>
</dbReference>
<dbReference type="SUPFAM" id="SSF54593">
    <property type="entry name" value="Glyoxalase/Bleomycin resistance protein/Dihydroxybiphenyl dioxygenase"/>
    <property type="match status" value="1"/>
</dbReference>
<dbReference type="PROSITE" id="PS51819">
    <property type="entry name" value="VOC"/>
    <property type="match status" value="1"/>
</dbReference>
<dbReference type="InterPro" id="IPR029068">
    <property type="entry name" value="Glyas_Bleomycin-R_OHBP_Dase"/>
</dbReference>
<dbReference type="PANTHER" id="PTHR35908">
    <property type="entry name" value="HYPOTHETICAL FUSION PROTEIN"/>
    <property type="match status" value="1"/>
</dbReference>
<dbReference type="InterPro" id="IPR041581">
    <property type="entry name" value="Glyoxalase_6"/>
</dbReference>
<sequence length="125" mass="13907">MPPRMRLTAVTLDCVDPLALATFYQRATGLPLAEGSDGEFAGLAREGGLLIGFQRVDDYQPPRWPGQTVPQQFHLDFAVDDLDQAESMLLESGAVKPQWQPGGDRWRVFLDPAGHPFCLTRSRPR</sequence>
<gene>
    <name evidence="2" type="ORF">GA0070609_3679</name>
</gene>
<proteinExistence type="predicted"/>
<dbReference type="Pfam" id="PF18029">
    <property type="entry name" value="Glyoxalase_6"/>
    <property type="match status" value="1"/>
</dbReference>
<accession>A0A1C5IRQ8</accession>
<feature type="domain" description="VOC" evidence="1">
    <location>
        <begin position="6"/>
        <end position="122"/>
    </location>
</feature>
<evidence type="ECO:0000313" key="2">
    <source>
        <dbReference type="EMBL" id="SCG61004.1"/>
    </source>
</evidence>
<organism evidence="2 3">
    <name type="scientific">Micromonospora echinaurantiaca</name>
    <dbReference type="NCBI Taxonomy" id="47857"/>
    <lineage>
        <taxon>Bacteria</taxon>
        <taxon>Bacillati</taxon>
        <taxon>Actinomycetota</taxon>
        <taxon>Actinomycetes</taxon>
        <taxon>Micromonosporales</taxon>
        <taxon>Micromonosporaceae</taxon>
        <taxon>Micromonospora</taxon>
    </lineage>
</organism>